<feature type="chain" id="PRO_5038653806" evidence="1">
    <location>
        <begin position="28"/>
        <end position="86"/>
    </location>
</feature>
<reference evidence="2 3" key="1">
    <citation type="submission" date="2016-11" db="EMBL/GenBank/DDBJ databases">
        <title>Genome sequences of unsequenced Mycobacteria.</title>
        <authorList>
            <person name="Greninger A.L."/>
            <person name="Fang F."/>
            <person name="Jerome K.R."/>
        </authorList>
    </citation>
    <scope>NUCLEOTIDE SEQUENCE [LARGE SCALE GENOMIC DNA]</scope>
    <source>
        <strain evidence="2 3">M11</strain>
    </source>
</reference>
<dbReference type="AlphaFoldDB" id="A0A1Q4HZS0"/>
<accession>A0A1Q4HZS0</accession>
<dbReference type="EMBL" id="MPNT01000003">
    <property type="protein sequence ID" value="OJZ75202.1"/>
    <property type="molecule type" value="Genomic_DNA"/>
</dbReference>
<gene>
    <name evidence="2" type="ORF">BRW65_05130</name>
</gene>
<organism evidence="2 3">
    <name type="scientific">Mycobacterium paraffinicum</name>
    <dbReference type="NCBI Taxonomy" id="53378"/>
    <lineage>
        <taxon>Bacteria</taxon>
        <taxon>Bacillati</taxon>
        <taxon>Actinomycetota</taxon>
        <taxon>Actinomycetes</taxon>
        <taxon>Mycobacteriales</taxon>
        <taxon>Mycobacteriaceae</taxon>
        <taxon>Mycobacterium</taxon>
    </lineage>
</organism>
<keyword evidence="3" id="KW-1185">Reference proteome</keyword>
<evidence type="ECO:0000256" key="1">
    <source>
        <dbReference type="SAM" id="SignalP"/>
    </source>
</evidence>
<sequence length="86" mass="8784">MTRRRCAALLVAALTALGALMGGAGMAAGVALASPDPGQQPDISDAIDEWPIEFPSFLTNPVDESGLAGDWGGVGMWCNNLHANCA</sequence>
<keyword evidence="1" id="KW-0732">Signal</keyword>
<dbReference type="OrthoDB" id="4752991at2"/>
<proteinExistence type="predicted"/>
<name>A0A1Q4HZS0_9MYCO</name>
<evidence type="ECO:0000313" key="2">
    <source>
        <dbReference type="EMBL" id="OJZ75202.1"/>
    </source>
</evidence>
<evidence type="ECO:0000313" key="3">
    <source>
        <dbReference type="Proteomes" id="UP000186438"/>
    </source>
</evidence>
<protein>
    <submittedName>
        <fullName evidence="2">Uncharacterized protein</fullName>
    </submittedName>
</protein>
<feature type="signal peptide" evidence="1">
    <location>
        <begin position="1"/>
        <end position="27"/>
    </location>
</feature>
<dbReference type="Proteomes" id="UP000186438">
    <property type="component" value="Unassembled WGS sequence"/>
</dbReference>
<comment type="caution">
    <text evidence="2">The sequence shown here is derived from an EMBL/GenBank/DDBJ whole genome shotgun (WGS) entry which is preliminary data.</text>
</comment>